<sequence>MDRGAAVARYDAITDPVDPQHRRKPAFDRDEGTFGQAYTLDEERRLAGDMPAGSVAPAASRVAEDDEALPPDNGRRAAFDPATGEVRGSGVGAGGGSRGEDLDEDSAAGDGRPLTGRTTPPRE</sequence>
<comment type="caution">
    <text evidence="2">The sequence shown here is derived from an EMBL/GenBank/DDBJ whole genome shotgun (WGS) entry which is preliminary data.</text>
</comment>
<accession>A0A2W5PAR8</accession>
<reference evidence="2 3" key="1">
    <citation type="submission" date="2017-08" db="EMBL/GenBank/DDBJ databases">
        <title>Infants hospitalized years apart are colonized by the same room-sourced microbial strains.</title>
        <authorList>
            <person name="Brooks B."/>
            <person name="Olm M.R."/>
            <person name="Firek B.A."/>
            <person name="Baker R."/>
            <person name="Thomas B.C."/>
            <person name="Morowitz M.J."/>
            <person name="Banfield J.F."/>
        </authorList>
    </citation>
    <scope>NUCLEOTIDE SEQUENCE [LARGE SCALE GENOMIC DNA]</scope>
    <source>
        <strain evidence="2">S2_005_001_R1_22</strain>
    </source>
</reference>
<evidence type="ECO:0000313" key="2">
    <source>
        <dbReference type="EMBL" id="PZQ62881.1"/>
    </source>
</evidence>
<evidence type="ECO:0000313" key="3">
    <source>
        <dbReference type="Proteomes" id="UP000249229"/>
    </source>
</evidence>
<feature type="compositionally biased region" description="Gly residues" evidence="1">
    <location>
        <begin position="87"/>
        <end position="97"/>
    </location>
</feature>
<dbReference type="EMBL" id="QFQI01000001">
    <property type="protein sequence ID" value="PZQ62881.1"/>
    <property type="molecule type" value="Genomic_DNA"/>
</dbReference>
<dbReference type="Proteomes" id="UP000249229">
    <property type="component" value="Unassembled WGS sequence"/>
</dbReference>
<evidence type="ECO:0000256" key="1">
    <source>
        <dbReference type="SAM" id="MobiDB-lite"/>
    </source>
</evidence>
<name>A0A2W5PAR8_9SPHN</name>
<feature type="region of interest" description="Disordered" evidence="1">
    <location>
        <begin position="1"/>
        <end position="123"/>
    </location>
</feature>
<dbReference type="AlphaFoldDB" id="A0A2W5PAR8"/>
<gene>
    <name evidence="2" type="ORF">DI544_01420</name>
</gene>
<protein>
    <submittedName>
        <fullName evidence="2">Uncharacterized protein</fullName>
    </submittedName>
</protein>
<proteinExistence type="predicted"/>
<organism evidence="2 3">
    <name type="scientific">Sphingomonas taxi</name>
    <dbReference type="NCBI Taxonomy" id="1549858"/>
    <lineage>
        <taxon>Bacteria</taxon>
        <taxon>Pseudomonadati</taxon>
        <taxon>Pseudomonadota</taxon>
        <taxon>Alphaproteobacteria</taxon>
        <taxon>Sphingomonadales</taxon>
        <taxon>Sphingomonadaceae</taxon>
        <taxon>Sphingomonas</taxon>
    </lineage>
</organism>